<sequence>MHACPCARRDRASVSGFTFVEALVTIAILGIMASILIGAFSSVSTDASRTIARQQQAAIQSALNAWVNGDSNRMVGTSTKPKTIEEIRTAYNAALTSKARLALISGYLDADTFTHINDSTLNSGKIKSDALNIIKSYIMLPDWTTTDGYPKVQLKTD</sequence>
<accession>A0A366H622</accession>
<dbReference type="RefSeq" id="WP_113961605.1">
    <property type="nucleotide sequence ID" value="NZ_QNRR01000014.1"/>
</dbReference>
<dbReference type="Pfam" id="PF07963">
    <property type="entry name" value="N_methyl"/>
    <property type="match status" value="1"/>
</dbReference>
<dbReference type="InterPro" id="IPR045584">
    <property type="entry name" value="Pilin-like"/>
</dbReference>
<dbReference type="InterPro" id="IPR012902">
    <property type="entry name" value="N_methyl_site"/>
</dbReference>
<proteinExistence type="predicted"/>
<dbReference type="AlphaFoldDB" id="A0A366H622"/>
<evidence type="ECO:0000256" key="1">
    <source>
        <dbReference type="SAM" id="Phobius"/>
    </source>
</evidence>
<keyword evidence="1" id="KW-0812">Transmembrane</keyword>
<dbReference type="NCBIfam" id="TIGR02532">
    <property type="entry name" value="IV_pilin_GFxxxE"/>
    <property type="match status" value="1"/>
</dbReference>
<keyword evidence="1" id="KW-1133">Transmembrane helix</keyword>
<dbReference type="EMBL" id="QNRR01000014">
    <property type="protein sequence ID" value="RBP37382.1"/>
    <property type="molecule type" value="Genomic_DNA"/>
</dbReference>
<protein>
    <submittedName>
        <fullName evidence="2">Prepilin-type N-terminal cleavage/methylation domain-containing protein</fullName>
    </submittedName>
</protein>
<dbReference type="SUPFAM" id="SSF54523">
    <property type="entry name" value="Pili subunits"/>
    <property type="match status" value="1"/>
</dbReference>
<gene>
    <name evidence="2" type="ORF">DES53_114120</name>
</gene>
<organism evidence="2 3">
    <name type="scientific">Roseimicrobium gellanilyticum</name>
    <dbReference type="NCBI Taxonomy" id="748857"/>
    <lineage>
        <taxon>Bacteria</taxon>
        <taxon>Pseudomonadati</taxon>
        <taxon>Verrucomicrobiota</taxon>
        <taxon>Verrucomicrobiia</taxon>
        <taxon>Verrucomicrobiales</taxon>
        <taxon>Verrucomicrobiaceae</taxon>
        <taxon>Roseimicrobium</taxon>
    </lineage>
</organism>
<comment type="caution">
    <text evidence="2">The sequence shown here is derived from an EMBL/GenBank/DDBJ whole genome shotgun (WGS) entry which is preliminary data.</text>
</comment>
<reference evidence="2 3" key="1">
    <citation type="submission" date="2018-06" db="EMBL/GenBank/DDBJ databases">
        <title>Genomic Encyclopedia of Type Strains, Phase IV (KMG-IV): sequencing the most valuable type-strain genomes for metagenomic binning, comparative biology and taxonomic classification.</title>
        <authorList>
            <person name="Goeker M."/>
        </authorList>
    </citation>
    <scope>NUCLEOTIDE SEQUENCE [LARGE SCALE GENOMIC DNA]</scope>
    <source>
        <strain evidence="2 3">DSM 25532</strain>
    </source>
</reference>
<keyword evidence="3" id="KW-1185">Reference proteome</keyword>
<dbReference type="OrthoDB" id="193655at2"/>
<evidence type="ECO:0000313" key="2">
    <source>
        <dbReference type="EMBL" id="RBP37382.1"/>
    </source>
</evidence>
<dbReference type="Proteomes" id="UP000253426">
    <property type="component" value="Unassembled WGS sequence"/>
</dbReference>
<feature type="transmembrane region" description="Helical" evidence="1">
    <location>
        <begin position="22"/>
        <end position="43"/>
    </location>
</feature>
<keyword evidence="1" id="KW-0472">Membrane</keyword>
<dbReference type="Gene3D" id="3.30.700.10">
    <property type="entry name" value="Glycoprotein, Type 4 Pilin"/>
    <property type="match status" value="1"/>
</dbReference>
<evidence type="ECO:0000313" key="3">
    <source>
        <dbReference type="Proteomes" id="UP000253426"/>
    </source>
</evidence>
<name>A0A366H622_9BACT</name>